<name>A0A9Q9Z7W2_CYPCA</name>
<proteinExistence type="predicted"/>
<protein>
    <submittedName>
        <fullName evidence="3">Histidine triad nucleotide-binding protein 3-like isoform X2</fullName>
    </submittedName>
</protein>
<dbReference type="PANTHER" id="PTHR12486">
    <property type="entry name" value="APRATAXIN-RELATED"/>
    <property type="match status" value="1"/>
</dbReference>
<organism evidence="3">
    <name type="scientific">Cyprinus carpio</name>
    <name type="common">Common carp</name>
    <dbReference type="NCBI Taxonomy" id="7962"/>
    <lineage>
        <taxon>Eukaryota</taxon>
        <taxon>Metazoa</taxon>
        <taxon>Chordata</taxon>
        <taxon>Craniata</taxon>
        <taxon>Vertebrata</taxon>
        <taxon>Euteleostomi</taxon>
        <taxon>Actinopterygii</taxon>
        <taxon>Neopterygii</taxon>
        <taxon>Teleostei</taxon>
        <taxon>Ostariophysi</taxon>
        <taxon>Cypriniformes</taxon>
        <taxon>Cyprinidae</taxon>
        <taxon>Cyprininae</taxon>
        <taxon>Cyprinus</taxon>
    </lineage>
</organism>
<dbReference type="PROSITE" id="PS51084">
    <property type="entry name" value="HIT_2"/>
    <property type="match status" value="1"/>
</dbReference>
<sequence length="142" mass="15922">MAGEKCDSDHNHDSSDDCVKETCIFCRIANRDDPSTEILAEDEDIVCFKDIDPGAPHHYLVIPKKHIHSCLSLQADDINLVKKMADMGRDVLKAKNVTNLKDIRFPCASLYHCSTPAPPCSSTFQSIVWMVKVQVYSHLVPH</sequence>
<dbReference type="Proteomes" id="UP001155660">
    <property type="component" value="Chromosome A20"/>
</dbReference>
<evidence type="ECO:0000313" key="3">
    <source>
        <dbReference type="RefSeq" id="XP_042633660.1"/>
    </source>
</evidence>
<feature type="domain" description="HIT" evidence="2">
    <location>
        <begin position="24"/>
        <end position="142"/>
    </location>
</feature>
<dbReference type="InterPro" id="IPR011146">
    <property type="entry name" value="HIT-like"/>
</dbReference>
<evidence type="ECO:0000259" key="2">
    <source>
        <dbReference type="PROSITE" id="PS51084"/>
    </source>
</evidence>
<dbReference type="Pfam" id="PF11969">
    <property type="entry name" value="DcpS_C"/>
    <property type="match status" value="1"/>
</dbReference>
<accession>A0A9Q9Z7W2</accession>
<dbReference type="AlphaFoldDB" id="A0A9Q9Z7W2"/>
<dbReference type="RefSeq" id="XP_042633660.1">
    <property type="nucleotide sequence ID" value="XM_042777726.1"/>
</dbReference>
<comment type="caution">
    <text evidence="1">Lacks conserved residue(s) required for the propagation of feature annotation.</text>
</comment>
<dbReference type="PANTHER" id="PTHR12486:SF6">
    <property type="entry name" value="ADENOSINE 5'-MONOPHOSPHORAMIDASE HINT3"/>
    <property type="match status" value="1"/>
</dbReference>
<dbReference type="GeneID" id="109053491"/>
<dbReference type="GO" id="GO:0003824">
    <property type="term" value="F:catalytic activity"/>
    <property type="evidence" value="ECO:0007669"/>
    <property type="project" value="InterPro"/>
</dbReference>
<reference evidence="3" key="1">
    <citation type="submission" date="2025-08" db="UniProtKB">
        <authorList>
            <consortium name="RefSeq"/>
        </authorList>
    </citation>
    <scope>IDENTIFICATION</scope>
    <source>
        <tissue evidence="3">Muscle</tissue>
    </source>
</reference>
<evidence type="ECO:0000256" key="1">
    <source>
        <dbReference type="PROSITE-ProRule" id="PRU00464"/>
    </source>
</evidence>
<gene>
    <name evidence="3" type="primary">LOC109053491</name>
</gene>